<dbReference type="AlphaFoldDB" id="A0A5J5D7W0"/>
<keyword evidence="2" id="KW-1185">Reference proteome</keyword>
<protein>
    <submittedName>
        <fullName evidence="1">Uncharacterized protein</fullName>
    </submittedName>
</protein>
<accession>A0A5J5D7W0</accession>
<sequence>MDELLSILSSHNCRVLPTEENLPSLVEEIAHKEMVQEPAFIIKCWKPILRSIGQSMSTEGLKKILDDLKPKARN</sequence>
<comment type="caution">
    <text evidence="1">The sequence shown here is derived from an EMBL/GenBank/DDBJ whole genome shotgun (WGS) entry which is preliminary data.</text>
</comment>
<gene>
    <name evidence="1" type="ORF">FQN60_001751</name>
</gene>
<organism evidence="1 2">
    <name type="scientific">Etheostoma spectabile</name>
    <name type="common">orangethroat darter</name>
    <dbReference type="NCBI Taxonomy" id="54343"/>
    <lineage>
        <taxon>Eukaryota</taxon>
        <taxon>Metazoa</taxon>
        <taxon>Chordata</taxon>
        <taxon>Craniata</taxon>
        <taxon>Vertebrata</taxon>
        <taxon>Euteleostomi</taxon>
        <taxon>Actinopterygii</taxon>
        <taxon>Neopterygii</taxon>
        <taxon>Teleostei</taxon>
        <taxon>Neoteleostei</taxon>
        <taxon>Acanthomorphata</taxon>
        <taxon>Eupercaria</taxon>
        <taxon>Perciformes</taxon>
        <taxon>Percoidei</taxon>
        <taxon>Percidae</taxon>
        <taxon>Etheostomatinae</taxon>
        <taxon>Etheostoma</taxon>
    </lineage>
</organism>
<proteinExistence type="predicted"/>
<name>A0A5J5D7W0_9PERO</name>
<dbReference type="EMBL" id="VOFY01000007">
    <property type="protein sequence ID" value="KAA8590808.1"/>
    <property type="molecule type" value="Genomic_DNA"/>
</dbReference>
<reference evidence="1 2" key="1">
    <citation type="submission" date="2019-08" db="EMBL/GenBank/DDBJ databases">
        <title>A chromosome-level genome assembly, high-density linkage maps, and genome scans reveal the genomic architecture of hybrid incompatibilities underlying speciation via character displacement in darters (Percidae: Etheostominae).</title>
        <authorList>
            <person name="Moran R.L."/>
            <person name="Catchen J.M."/>
            <person name="Fuller R.C."/>
        </authorList>
    </citation>
    <scope>NUCLEOTIDE SEQUENCE [LARGE SCALE GENOMIC DNA]</scope>
    <source>
        <strain evidence="1">EspeVRDwgs_2016</strain>
        <tissue evidence="1">Muscle</tissue>
    </source>
</reference>
<evidence type="ECO:0000313" key="2">
    <source>
        <dbReference type="Proteomes" id="UP000327493"/>
    </source>
</evidence>
<evidence type="ECO:0000313" key="1">
    <source>
        <dbReference type="EMBL" id="KAA8590808.1"/>
    </source>
</evidence>
<dbReference type="Proteomes" id="UP000327493">
    <property type="component" value="Chromosome 7"/>
</dbReference>
<feature type="non-terminal residue" evidence="1">
    <location>
        <position position="74"/>
    </location>
</feature>